<organism evidence="1 2">
    <name type="scientific">Alloyangia pacifica</name>
    <dbReference type="NCBI Taxonomy" id="311180"/>
    <lineage>
        <taxon>Bacteria</taxon>
        <taxon>Pseudomonadati</taxon>
        <taxon>Pseudomonadota</taxon>
        <taxon>Alphaproteobacteria</taxon>
        <taxon>Rhodobacterales</taxon>
        <taxon>Roseobacteraceae</taxon>
        <taxon>Alloyangia</taxon>
    </lineage>
</organism>
<gene>
    <name evidence="1" type="ORF">CEW88_16125</name>
</gene>
<keyword evidence="1" id="KW-0808">Transferase</keyword>
<dbReference type="Proteomes" id="UP000244915">
    <property type="component" value="Chromosome 2"/>
</dbReference>
<sequence>MPRNCRIVRVDLPLPDLPDRKANRQLYYDAVRHDKGLRIYAGLKGISDTSCVMVVDLDDFVHCGLAAFVDAHRDAPGWNIHEGYVWSGGGWCFAKPGFHMMCGTSHIIRRDLLGSFSKANGDPDIAAIKRRLGSHIFIHEDLAAQGHPLQDLPFAGAVYRIGNPQSTSGSGQLAAVMTPLGDMLAHPVRFFRKVLRYRRVTQDLRRKFTLPDNPWSACPER</sequence>
<dbReference type="EMBL" id="CP022190">
    <property type="protein sequence ID" value="AWI85267.1"/>
    <property type="molecule type" value="Genomic_DNA"/>
</dbReference>
<protein>
    <submittedName>
        <fullName evidence="1">Galactosyl transferase</fullName>
    </submittedName>
</protein>
<accession>A0A2U8HH55</accession>
<dbReference type="GO" id="GO:0016740">
    <property type="term" value="F:transferase activity"/>
    <property type="evidence" value="ECO:0007669"/>
    <property type="project" value="UniProtKB-KW"/>
</dbReference>
<dbReference type="AlphaFoldDB" id="A0A2U8HH55"/>
<dbReference type="KEGG" id="ypac:CEW88_16125"/>
<evidence type="ECO:0000313" key="1">
    <source>
        <dbReference type="EMBL" id="AWI85267.1"/>
    </source>
</evidence>
<proteinExistence type="predicted"/>
<evidence type="ECO:0000313" key="2">
    <source>
        <dbReference type="Proteomes" id="UP000244915"/>
    </source>
</evidence>
<name>A0A2U8HH55_9RHOB</name>
<reference evidence="1 2" key="1">
    <citation type="submission" date="2017-06" db="EMBL/GenBank/DDBJ databases">
        <title>Yangia sp. YSBP01 complete genome sequence.</title>
        <authorList>
            <person name="Woo J.-H."/>
            <person name="Kim H.-S."/>
        </authorList>
    </citation>
    <scope>NUCLEOTIDE SEQUENCE [LARGE SCALE GENOMIC DNA]</scope>
    <source>
        <strain evidence="1 2">YSBP01</strain>
    </source>
</reference>